<protein>
    <recommendedName>
        <fullName evidence="1">HNH domain-containing protein</fullName>
    </recommendedName>
</protein>
<dbReference type="InterPro" id="IPR002711">
    <property type="entry name" value="HNH"/>
</dbReference>
<proteinExistence type="predicted"/>
<dbReference type="GO" id="GO:0003676">
    <property type="term" value="F:nucleic acid binding"/>
    <property type="evidence" value="ECO:0007669"/>
    <property type="project" value="InterPro"/>
</dbReference>
<dbReference type="EMBL" id="JAAAMQ010000041">
    <property type="protein sequence ID" value="NBA12575.1"/>
    <property type="molecule type" value="Genomic_DNA"/>
</dbReference>
<organism evidence="2 3">
    <name type="scientific">Weissella confusa</name>
    <name type="common">Lactobacillus confusus</name>
    <dbReference type="NCBI Taxonomy" id="1583"/>
    <lineage>
        <taxon>Bacteria</taxon>
        <taxon>Bacillati</taxon>
        <taxon>Bacillota</taxon>
        <taxon>Bacilli</taxon>
        <taxon>Lactobacillales</taxon>
        <taxon>Lactobacillaceae</taxon>
        <taxon>Weissella</taxon>
    </lineage>
</organism>
<dbReference type="GO" id="GO:0004519">
    <property type="term" value="F:endonuclease activity"/>
    <property type="evidence" value="ECO:0007669"/>
    <property type="project" value="InterPro"/>
</dbReference>
<comment type="caution">
    <text evidence="2">The sequence shown here is derived from an EMBL/GenBank/DDBJ whole genome shotgun (WGS) entry which is preliminary data.</text>
</comment>
<sequence length="276" mass="31952">MFKYLSKPVANVETIGDEVTSSYQRRSKWGEVADDPMFWDPFKTAEDEYKKLGTAFYTIPAQRNVNSDAANYFFDNKIGEFRKSQMTTFGVRKMCSVCEQTIVSQLDHVLPRSIFPDLTLVPINLVPLCSICNENKLDKWGGVNNPVYNQYIDDVSLDVDDFEFSFLNEENNFSIQLVYLGSNSRLKTNIFDIYKLHITMQTDAPHLLQEMVNAVALTNERTKELSNNIETYAMSQIEQGFKDMMFPEVSRIFFNSVLKNLETFVSFWPTILEELY</sequence>
<dbReference type="GO" id="GO:0008270">
    <property type="term" value="F:zinc ion binding"/>
    <property type="evidence" value="ECO:0007669"/>
    <property type="project" value="InterPro"/>
</dbReference>
<feature type="domain" description="HNH" evidence="1">
    <location>
        <begin position="95"/>
        <end position="136"/>
    </location>
</feature>
<dbReference type="Pfam" id="PF01844">
    <property type="entry name" value="HNH"/>
    <property type="match status" value="1"/>
</dbReference>
<dbReference type="Gene3D" id="1.10.30.50">
    <property type="match status" value="1"/>
</dbReference>
<name>A0AAJ2Z216_WEICO</name>
<dbReference type="AlphaFoldDB" id="A0AAJ2Z216"/>
<evidence type="ECO:0000259" key="1">
    <source>
        <dbReference type="Pfam" id="PF01844"/>
    </source>
</evidence>
<dbReference type="Proteomes" id="UP000719917">
    <property type="component" value="Unassembled WGS sequence"/>
</dbReference>
<gene>
    <name evidence="2" type="ORF">GTU77_10340</name>
</gene>
<accession>A0AAJ2Z216</accession>
<dbReference type="CDD" id="cd00085">
    <property type="entry name" value="HNHc"/>
    <property type="match status" value="1"/>
</dbReference>
<evidence type="ECO:0000313" key="2">
    <source>
        <dbReference type="EMBL" id="NBA12575.1"/>
    </source>
</evidence>
<dbReference type="InterPro" id="IPR003615">
    <property type="entry name" value="HNH_nuc"/>
</dbReference>
<reference evidence="2" key="1">
    <citation type="submission" date="2020-01" db="EMBL/GenBank/DDBJ databases">
        <title>First Reported Case and Whole Genome of Weissella confusa in an Equid.</title>
        <authorList>
            <person name="Little S.V."/>
            <person name="Lawhon S.D."/>
        </authorList>
    </citation>
    <scope>NUCLEOTIDE SEQUENCE</scope>
    <source>
        <strain evidence="2">718955</strain>
    </source>
</reference>
<dbReference type="RefSeq" id="WP_161691706.1">
    <property type="nucleotide sequence ID" value="NZ_JAAAMQ010000041.1"/>
</dbReference>
<evidence type="ECO:0000313" key="3">
    <source>
        <dbReference type="Proteomes" id="UP000719917"/>
    </source>
</evidence>